<name>A0A1L8RK99_9ENTE</name>
<dbReference type="RefSeq" id="WP_067392354.1">
    <property type="nucleotide sequence ID" value="NZ_JXKH01000001.1"/>
</dbReference>
<dbReference type="InterPro" id="IPR010379">
    <property type="entry name" value="EzrA"/>
</dbReference>
<keyword evidence="6" id="KW-1003">Cell membrane</keyword>
<keyword evidence="4 6" id="KW-0472">Membrane</keyword>
<dbReference type="HAMAP" id="MF_00728">
    <property type="entry name" value="EzrA"/>
    <property type="match status" value="1"/>
</dbReference>
<dbReference type="AlphaFoldDB" id="A0A1L8RK99"/>
<evidence type="ECO:0000313" key="9">
    <source>
        <dbReference type="Proteomes" id="UP000181884"/>
    </source>
</evidence>
<keyword evidence="1 6" id="KW-0812">Transmembrane</keyword>
<comment type="caution">
    <text evidence="8">The sequence shown here is derived from an EMBL/GenBank/DDBJ whole genome shotgun (WGS) entry which is preliminary data.</text>
</comment>
<evidence type="ECO:0000256" key="2">
    <source>
        <dbReference type="ARBA" id="ARBA00022989"/>
    </source>
</evidence>
<sequence length="573" mass="67271">MGSNVIIGIVIAIIIVAAVLYLVGYFMRKKNQERLDVLEKRKETLFDLPVIEEVDEVKKMHLVGQSQNTFREWNQKWTDISTTSFAELESQIFEVENLNETFRFLKAKNAVAEAETTMAEMERQVEEIRKGLKELRESEERNSLEVQQALDVYEELKKQLKEDSASYGPAYSELQKQVKNVEIEFTQFVTLNTSGDPIEAREVLEKAERHTYELEDLIKRIPPLYTDLNKTYPDQLKEIEDGYNKMVRDYYVFPEKNFADDIKRVRNKVKATMGDLEKTEADSVEVSNRDLEAAIDGLYDVLEREMDAKKYVQSNQKTVGEYIDHAKKNNRQLMIELDHTSQSYTLNHNELGRSRGFQTELEELTRQFEALQPQLDEHTIPYSIVQSFLKDAYQILNDIENQQVEIDSSLHDLRKGEKVAQEKIDQFEFKLRNLKRYVEKQRLPGLPADYLEFFFVATDRIEELSKELNKIRINMEEINHLVELCEEDLELLDKKTNDLVDSAALTEQMMQYANRYRHTHANIRDAIEKSLELFNKDYRYQDALDEIGTALEKVEPGAFKRIEAFYFNNRDMM</sequence>
<evidence type="ECO:0000313" key="8">
    <source>
        <dbReference type="EMBL" id="OJG20186.1"/>
    </source>
</evidence>
<protein>
    <recommendedName>
        <fullName evidence="6">Septation ring formation regulator EzrA</fullName>
    </recommendedName>
</protein>
<evidence type="ECO:0000256" key="3">
    <source>
        <dbReference type="ARBA" id="ARBA00023054"/>
    </source>
</evidence>
<feature type="topological domain" description="Extracellular" evidence="6">
    <location>
        <begin position="1"/>
        <end position="8"/>
    </location>
</feature>
<dbReference type="GO" id="GO:0005886">
    <property type="term" value="C:plasma membrane"/>
    <property type="evidence" value="ECO:0007669"/>
    <property type="project" value="UniProtKB-SubCell"/>
</dbReference>
<keyword evidence="5 6" id="KW-0717">Septation</keyword>
<dbReference type="GO" id="GO:0005940">
    <property type="term" value="C:septin ring"/>
    <property type="evidence" value="ECO:0007669"/>
    <property type="project" value="InterPro"/>
</dbReference>
<evidence type="ECO:0000256" key="7">
    <source>
        <dbReference type="SAM" id="Phobius"/>
    </source>
</evidence>
<feature type="coiled-coil region" evidence="6">
    <location>
        <begin position="461"/>
        <end position="495"/>
    </location>
</feature>
<evidence type="ECO:0000256" key="6">
    <source>
        <dbReference type="HAMAP-Rule" id="MF_00728"/>
    </source>
</evidence>
<keyword evidence="9" id="KW-1185">Reference proteome</keyword>
<feature type="topological domain" description="Cytoplasmic" evidence="6">
    <location>
        <begin position="28"/>
        <end position="573"/>
    </location>
</feature>
<accession>A0A1L8RK99</accession>
<dbReference type="EMBL" id="JXKH01000001">
    <property type="protein sequence ID" value="OJG20186.1"/>
    <property type="molecule type" value="Genomic_DNA"/>
</dbReference>
<evidence type="ECO:0000256" key="4">
    <source>
        <dbReference type="ARBA" id="ARBA00023136"/>
    </source>
</evidence>
<keyword evidence="6" id="KW-0131">Cell cycle</keyword>
<comment type="similarity">
    <text evidence="6">Belongs to the EzrA family.</text>
</comment>
<gene>
    <name evidence="6" type="primary">ezrA</name>
    <name evidence="8" type="ORF">RU97_GL000419</name>
</gene>
<organism evidence="8 9">
    <name type="scientific">Enterococcus canis</name>
    <dbReference type="NCBI Taxonomy" id="214095"/>
    <lineage>
        <taxon>Bacteria</taxon>
        <taxon>Bacillati</taxon>
        <taxon>Bacillota</taxon>
        <taxon>Bacilli</taxon>
        <taxon>Lactobacillales</taxon>
        <taxon>Enterococcaceae</taxon>
        <taxon>Enterococcus</taxon>
    </lineage>
</organism>
<comment type="function">
    <text evidence="6">Negative regulator of FtsZ ring formation; modulates the frequency and position of FtsZ ring formation. Inhibits FtsZ ring formation at polar sites. Interacts either with FtsZ or with one of its binding partners to promote depolymerization.</text>
</comment>
<reference evidence="8 9" key="1">
    <citation type="submission" date="2014-12" db="EMBL/GenBank/DDBJ databases">
        <title>Draft genome sequences of 29 type strains of Enterococci.</title>
        <authorList>
            <person name="Zhong Z."/>
            <person name="Sun Z."/>
            <person name="Liu W."/>
            <person name="Zhang W."/>
            <person name="Zhang H."/>
        </authorList>
    </citation>
    <scope>NUCLEOTIDE SEQUENCE [LARGE SCALE GENOMIC DNA]</scope>
    <source>
        <strain evidence="8 9">DSM 17029</strain>
    </source>
</reference>
<dbReference type="NCBIfam" id="NF003410">
    <property type="entry name" value="PRK04778.1-4"/>
    <property type="match status" value="1"/>
</dbReference>
<dbReference type="STRING" id="214095.RU97_GL000419"/>
<evidence type="ECO:0000256" key="5">
    <source>
        <dbReference type="ARBA" id="ARBA00023210"/>
    </source>
</evidence>
<evidence type="ECO:0000256" key="1">
    <source>
        <dbReference type="ARBA" id="ARBA00022692"/>
    </source>
</evidence>
<keyword evidence="2 6" id="KW-1133">Transmembrane helix</keyword>
<dbReference type="GO" id="GO:0000917">
    <property type="term" value="P:division septum assembly"/>
    <property type="evidence" value="ECO:0007669"/>
    <property type="project" value="UniProtKB-KW"/>
</dbReference>
<dbReference type="Proteomes" id="UP000181884">
    <property type="component" value="Unassembled WGS sequence"/>
</dbReference>
<proteinExistence type="inferred from homology"/>
<feature type="transmembrane region" description="Helical" evidence="7">
    <location>
        <begin position="6"/>
        <end position="26"/>
    </location>
</feature>
<dbReference type="Pfam" id="PF06160">
    <property type="entry name" value="EzrA"/>
    <property type="match status" value="1"/>
</dbReference>
<feature type="coiled-coil region" evidence="6">
    <location>
        <begin position="95"/>
        <end position="166"/>
    </location>
</feature>
<keyword evidence="3 6" id="KW-0175">Coiled coil</keyword>
<keyword evidence="6" id="KW-0132">Cell division</keyword>
<comment type="subcellular location">
    <subcellularLocation>
        <location evidence="6">Cell membrane</location>
        <topology evidence="6">Single-pass membrane protein</topology>
    </subcellularLocation>
    <text evidence="6">Colocalized with FtsZ to the nascent septal site.</text>
</comment>
<dbReference type="GO" id="GO:0000921">
    <property type="term" value="P:septin ring assembly"/>
    <property type="evidence" value="ECO:0007669"/>
    <property type="project" value="InterPro"/>
</dbReference>